<keyword evidence="3" id="KW-1185">Reference proteome</keyword>
<comment type="caution">
    <text evidence="2">The sequence shown here is derived from an EMBL/GenBank/DDBJ whole genome shotgun (WGS) entry which is preliminary data.</text>
</comment>
<feature type="domain" description="Protein kinase" evidence="1">
    <location>
        <begin position="1"/>
        <end position="124"/>
    </location>
</feature>
<dbReference type="SUPFAM" id="SSF56112">
    <property type="entry name" value="Protein kinase-like (PK-like)"/>
    <property type="match status" value="1"/>
</dbReference>
<name>A0AAJ0FIS6_9PEZI</name>
<evidence type="ECO:0000313" key="2">
    <source>
        <dbReference type="EMBL" id="KAK1763634.1"/>
    </source>
</evidence>
<dbReference type="RefSeq" id="XP_060279847.1">
    <property type="nucleotide sequence ID" value="XM_060430213.1"/>
</dbReference>
<dbReference type="InterPro" id="IPR000719">
    <property type="entry name" value="Prot_kinase_dom"/>
</dbReference>
<organism evidence="2 3">
    <name type="scientific">Phialemonium atrogriseum</name>
    <dbReference type="NCBI Taxonomy" id="1093897"/>
    <lineage>
        <taxon>Eukaryota</taxon>
        <taxon>Fungi</taxon>
        <taxon>Dikarya</taxon>
        <taxon>Ascomycota</taxon>
        <taxon>Pezizomycotina</taxon>
        <taxon>Sordariomycetes</taxon>
        <taxon>Sordariomycetidae</taxon>
        <taxon>Cephalothecales</taxon>
        <taxon>Cephalothecaceae</taxon>
        <taxon>Phialemonium</taxon>
    </lineage>
</organism>
<protein>
    <recommendedName>
        <fullName evidence="1">Protein kinase domain-containing protein</fullName>
    </recommendedName>
</protein>
<dbReference type="GO" id="GO:0004672">
    <property type="term" value="F:protein kinase activity"/>
    <property type="evidence" value="ECO:0007669"/>
    <property type="project" value="InterPro"/>
</dbReference>
<evidence type="ECO:0000313" key="3">
    <source>
        <dbReference type="Proteomes" id="UP001244011"/>
    </source>
</evidence>
<evidence type="ECO:0000259" key="1">
    <source>
        <dbReference type="PROSITE" id="PS50011"/>
    </source>
</evidence>
<dbReference type="EMBL" id="MU839025">
    <property type="protein sequence ID" value="KAK1763634.1"/>
    <property type="molecule type" value="Genomic_DNA"/>
</dbReference>
<dbReference type="Gene3D" id="1.10.510.10">
    <property type="entry name" value="Transferase(Phosphotransferase) domain 1"/>
    <property type="match status" value="1"/>
</dbReference>
<accession>A0AAJ0FIS6</accession>
<dbReference type="AlphaFoldDB" id="A0AAJ0FIS6"/>
<dbReference type="GO" id="GO:0005524">
    <property type="term" value="F:ATP binding"/>
    <property type="evidence" value="ECO:0007669"/>
    <property type="project" value="InterPro"/>
</dbReference>
<sequence length="124" mass="13264">MSPVTDCHLGAYLRSDCGTRIHGDNVLWTDFGIAHEIAGADPTCSPTAHADTYSAPEVAAAKQSWQAVARTLRTLATDIFSLGCIFAELLTVICGKTLADFENRRRQGTGNKCYRDTNGKAASG</sequence>
<reference evidence="2" key="1">
    <citation type="submission" date="2023-06" db="EMBL/GenBank/DDBJ databases">
        <title>Genome-scale phylogeny and comparative genomics of the fungal order Sordariales.</title>
        <authorList>
            <consortium name="Lawrence Berkeley National Laboratory"/>
            <person name="Hensen N."/>
            <person name="Bonometti L."/>
            <person name="Westerberg I."/>
            <person name="Brannstrom I.O."/>
            <person name="Guillou S."/>
            <person name="Cros-Aarteil S."/>
            <person name="Calhoun S."/>
            <person name="Haridas S."/>
            <person name="Kuo A."/>
            <person name="Mondo S."/>
            <person name="Pangilinan J."/>
            <person name="Riley R."/>
            <person name="Labutti K."/>
            <person name="Andreopoulos B."/>
            <person name="Lipzen A."/>
            <person name="Chen C."/>
            <person name="Yanf M."/>
            <person name="Daum C."/>
            <person name="Ng V."/>
            <person name="Clum A."/>
            <person name="Steindorff A."/>
            <person name="Ohm R."/>
            <person name="Martin F."/>
            <person name="Silar P."/>
            <person name="Natvig D."/>
            <person name="Lalanne C."/>
            <person name="Gautier V."/>
            <person name="Ament-Velasquez S.L."/>
            <person name="Kruys A."/>
            <person name="Hutchinson M.I."/>
            <person name="Powell A.J."/>
            <person name="Barry K."/>
            <person name="Miller A.N."/>
            <person name="Grigoriev I.V."/>
            <person name="Debuchy R."/>
            <person name="Gladieux P."/>
            <person name="Thoren M.H."/>
            <person name="Johannesson H."/>
        </authorList>
    </citation>
    <scope>NUCLEOTIDE SEQUENCE</scope>
    <source>
        <strain evidence="2">8032-3</strain>
    </source>
</reference>
<gene>
    <name evidence="2" type="ORF">QBC33DRAFT_562499</name>
</gene>
<proteinExistence type="predicted"/>
<dbReference type="PROSITE" id="PS50011">
    <property type="entry name" value="PROTEIN_KINASE_DOM"/>
    <property type="match status" value="1"/>
</dbReference>
<dbReference type="InterPro" id="IPR011009">
    <property type="entry name" value="Kinase-like_dom_sf"/>
</dbReference>
<dbReference type="Proteomes" id="UP001244011">
    <property type="component" value="Unassembled WGS sequence"/>
</dbReference>
<dbReference type="GeneID" id="85313400"/>